<dbReference type="InterPro" id="IPR052264">
    <property type="entry name" value="UPF0175_domain"/>
</dbReference>
<evidence type="ECO:0000256" key="1">
    <source>
        <dbReference type="ARBA" id="ARBA00005651"/>
    </source>
</evidence>
<dbReference type="Pfam" id="PF03683">
    <property type="entry name" value="UPF0175"/>
    <property type="match status" value="1"/>
</dbReference>
<sequence>MKTLTIELPDSLDLSSKDINTALAAQLYDIGKLSLGQAADLAGYSKSTFMELLANYKVSVFNYAPEDLNQDLENAKNYYS</sequence>
<organism evidence="2 3">
    <name type="scientific">Pedobacter alpinus</name>
    <dbReference type="NCBI Taxonomy" id="1590643"/>
    <lineage>
        <taxon>Bacteria</taxon>
        <taxon>Pseudomonadati</taxon>
        <taxon>Bacteroidota</taxon>
        <taxon>Sphingobacteriia</taxon>
        <taxon>Sphingobacteriales</taxon>
        <taxon>Sphingobacteriaceae</taxon>
        <taxon>Pedobacter</taxon>
    </lineage>
</organism>
<gene>
    <name evidence="2" type="ORF">ACFSSE_04900</name>
</gene>
<accession>A0ABW5TP43</accession>
<protein>
    <submittedName>
        <fullName evidence="2">UPF0175 family protein</fullName>
    </submittedName>
</protein>
<comment type="caution">
    <text evidence="2">The sequence shown here is derived from an EMBL/GenBank/DDBJ whole genome shotgun (WGS) entry which is preliminary data.</text>
</comment>
<evidence type="ECO:0000313" key="2">
    <source>
        <dbReference type="EMBL" id="MFD2731035.1"/>
    </source>
</evidence>
<dbReference type="RefSeq" id="WP_379041833.1">
    <property type="nucleotide sequence ID" value="NZ_JBHSKW010000018.1"/>
</dbReference>
<name>A0ABW5TP43_9SPHI</name>
<dbReference type="PANTHER" id="PTHR37525">
    <property type="entry name" value="UPF0175 PROTEIN SSL1255"/>
    <property type="match status" value="1"/>
</dbReference>
<dbReference type="Proteomes" id="UP001597546">
    <property type="component" value="Unassembled WGS sequence"/>
</dbReference>
<dbReference type="PANTHER" id="PTHR37525:SF1">
    <property type="entry name" value="UPF0175 PROTEIN SSL1255"/>
    <property type="match status" value="1"/>
</dbReference>
<proteinExistence type="inferred from homology"/>
<dbReference type="InterPro" id="IPR005368">
    <property type="entry name" value="UPF0175"/>
</dbReference>
<dbReference type="EMBL" id="JBHULV010000014">
    <property type="protein sequence ID" value="MFD2731035.1"/>
    <property type="molecule type" value="Genomic_DNA"/>
</dbReference>
<reference evidence="3" key="1">
    <citation type="journal article" date="2019" name="Int. J. Syst. Evol. Microbiol.">
        <title>The Global Catalogue of Microorganisms (GCM) 10K type strain sequencing project: providing services to taxonomists for standard genome sequencing and annotation.</title>
        <authorList>
            <consortium name="The Broad Institute Genomics Platform"/>
            <consortium name="The Broad Institute Genome Sequencing Center for Infectious Disease"/>
            <person name="Wu L."/>
            <person name="Ma J."/>
        </authorList>
    </citation>
    <scope>NUCLEOTIDE SEQUENCE [LARGE SCALE GENOMIC DNA]</scope>
    <source>
        <strain evidence="3">KCTC 42456</strain>
    </source>
</reference>
<evidence type="ECO:0000313" key="3">
    <source>
        <dbReference type="Proteomes" id="UP001597546"/>
    </source>
</evidence>
<comment type="similarity">
    <text evidence="1">Belongs to the UPF0175 family.</text>
</comment>
<keyword evidence="3" id="KW-1185">Reference proteome</keyword>